<dbReference type="Proteomes" id="UP000198420">
    <property type="component" value="Unassembled WGS sequence"/>
</dbReference>
<comment type="pathway">
    <text evidence="1 10">Purine metabolism; IMP biosynthesis via de novo pathway; IMP from 5-formamido-1-(5-phospho-D-ribosyl)imidazole-4-carboxamide: step 1/1.</text>
</comment>
<dbReference type="NCBIfam" id="NF002049">
    <property type="entry name" value="PRK00881.1"/>
    <property type="match status" value="1"/>
</dbReference>
<feature type="domain" description="MGS-like" evidence="11">
    <location>
        <begin position="1"/>
        <end position="148"/>
    </location>
</feature>
<comment type="similarity">
    <text evidence="3 10">Belongs to the PurH family.</text>
</comment>
<evidence type="ECO:0000256" key="1">
    <source>
        <dbReference type="ARBA" id="ARBA00004844"/>
    </source>
</evidence>
<dbReference type="SMART" id="SM00798">
    <property type="entry name" value="AICARFT_IMPCHas"/>
    <property type="match status" value="1"/>
</dbReference>
<dbReference type="FunFam" id="3.40.140.20:FF:000001">
    <property type="entry name" value="Bifunctional purine biosynthesis protein PurH"/>
    <property type="match status" value="1"/>
</dbReference>
<evidence type="ECO:0000313" key="13">
    <source>
        <dbReference type="Proteomes" id="UP000198420"/>
    </source>
</evidence>
<dbReference type="AlphaFoldDB" id="A0A239CAD1"/>
<dbReference type="SUPFAM" id="SSF53927">
    <property type="entry name" value="Cytidine deaminase-like"/>
    <property type="match status" value="1"/>
</dbReference>
<dbReference type="InterPro" id="IPR024051">
    <property type="entry name" value="AICAR_Tfase_dup_dom_sf"/>
</dbReference>
<evidence type="ECO:0000256" key="10">
    <source>
        <dbReference type="HAMAP-Rule" id="MF_00139"/>
    </source>
</evidence>
<dbReference type="GO" id="GO:0004643">
    <property type="term" value="F:phosphoribosylaminoimidazolecarboxamide formyltransferase activity"/>
    <property type="evidence" value="ECO:0007669"/>
    <property type="project" value="UniProtKB-UniRule"/>
</dbReference>
<dbReference type="PANTHER" id="PTHR11692">
    <property type="entry name" value="BIFUNCTIONAL PURINE BIOSYNTHESIS PROTEIN PURH"/>
    <property type="match status" value="1"/>
</dbReference>
<comment type="catalytic activity">
    <reaction evidence="8 10">
        <text>(6R)-10-formyltetrahydrofolate + 5-amino-1-(5-phospho-beta-D-ribosyl)imidazole-4-carboxamide = 5-formamido-1-(5-phospho-D-ribosyl)imidazole-4-carboxamide + (6S)-5,6,7,8-tetrahydrofolate</text>
        <dbReference type="Rhea" id="RHEA:22192"/>
        <dbReference type="ChEBI" id="CHEBI:57453"/>
        <dbReference type="ChEBI" id="CHEBI:58467"/>
        <dbReference type="ChEBI" id="CHEBI:58475"/>
        <dbReference type="ChEBI" id="CHEBI:195366"/>
        <dbReference type="EC" id="2.1.2.3"/>
    </reaction>
</comment>
<dbReference type="FunFam" id="3.40.50.1380:FF:000001">
    <property type="entry name" value="Bifunctional purine biosynthesis protein PurH"/>
    <property type="match status" value="1"/>
</dbReference>
<evidence type="ECO:0000256" key="6">
    <source>
        <dbReference type="ARBA" id="ARBA00022801"/>
    </source>
</evidence>
<proteinExistence type="inferred from homology"/>
<dbReference type="GO" id="GO:0005829">
    <property type="term" value="C:cytosol"/>
    <property type="evidence" value="ECO:0007669"/>
    <property type="project" value="TreeGrafter"/>
</dbReference>
<dbReference type="EC" id="2.1.2.3" evidence="10"/>
<dbReference type="Pfam" id="PF02142">
    <property type="entry name" value="MGS"/>
    <property type="match status" value="1"/>
</dbReference>
<name>A0A239CAD1_9ACTN</name>
<organism evidence="12 13">
    <name type="scientific">Actinomadura mexicana</name>
    <dbReference type="NCBI Taxonomy" id="134959"/>
    <lineage>
        <taxon>Bacteria</taxon>
        <taxon>Bacillati</taxon>
        <taxon>Actinomycetota</taxon>
        <taxon>Actinomycetes</taxon>
        <taxon>Streptosporangiales</taxon>
        <taxon>Thermomonosporaceae</taxon>
        <taxon>Actinomadura</taxon>
    </lineage>
</organism>
<dbReference type="SUPFAM" id="SSF52335">
    <property type="entry name" value="Methylglyoxal synthase-like"/>
    <property type="match status" value="1"/>
</dbReference>
<dbReference type="GO" id="GO:0003937">
    <property type="term" value="F:IMP cyclohydrolase activity"/>
    <property type="evidence" value="ECO:0007669"/>
    <property type="project" value="UniProtKB-UniRule"/>
</dbReference>
<dbReference type="UniPathway" id="UPA00074">
    <property type="reaction ID" value="UER00133"/>
</dbReference>
<evidence type="ECO:0000313" key="12">
    <source>
        <dbReference type="EMBL" id="SNS16852.1"/>
    </source>
</evidence>
<evidence type="ECO:0000256" key="3">
    <source>
        <dbReference type="ARBA" id="ARBA00007667"/>
    </source>
</evidence>
<keyword evidence="5 10" id="KW-0658">Purine biosynthesis</keyword>
<gene>
    <name evidence="10" type="primary">purH</name>
    <name evidence="12" type="ORF">SAMN06265355_11283</name>
</gene>
<dbReference type="GO" id="GO:0006189">
    <property type="term" value="P:'de novo' IMP biosynthetic process"/>
    <property type="evidence" value="ECO:0007669"/>
    <property type="project" value="UniProtKB-UniRule"/>
</dbReference>
<dbReference type="InterPro" id="IPR002695">
    <property type="entry name" value="PurH-like"/>
</dbReference>
<dbReference type="CDD" id="cd01421">
    <property type="entry name" value="IMPCH"/>
    <property type="match status" value="1"/>
</dbReference>
<keyword evidence="13" id="KW-1185">Reference proteome</keyword>
<comment type="catalytic activity">
    <reaction evidence="9 10">
        <text>IMP + H2O = 5-formamido-1-(5-phospho-D-ribosyl)imidazole-4-carboxamide</text>
        <dbReference type="Rhea" id="RHEA:18445"/>
        <dbReference type="ChEBI" id="CHEBI:15377"/>
        <dbReference type="ChEBI" id="CHEBI:58053"/>
        <dbReference type="ChEBI" id="CHEBI:58467"/>
        <dbReference type="EC" id="3.5.4.10"/>
    </reaction>
</comment>
<accession>A0A239CAD1</accession>
<evidence type="ECO:0000256" key="4">
    <source>
        <dbReference type="ARBA" id="ARBA00022679"/>
    </source>
</evidence>
<dbReference type="NCBIfam" id="TIGR00355">
    <property type="entry name" value="purH"/>
    <property type="match status" value="1"/>
</dbReference>
<dbReference type="Gene3D" id="3.40.140.20">
    <property type="match status" value="2"/>
</dbReference>
<dbReference type="EC" id="3.5.4.10" evidence="10"/>
<dbReference type="InterPro" id="IPR016193">
    <property type="entry name" value="Cytidine_deaminase-like"/>
</dbReference>
<evidence type="ECO:0000256" key="5">
    <source>
        <dbReference type="ARBA" id="ARBA00022755"/>
    </source>
</evidence>
<keyword evidence="6 10" id="KW-0378">Hydrolase</keyword>
<evidence type="ECO:0000256" key="8">
    <source>
        <dbReference type="ARBA" id="ARBA00050488"/>
    </source>
</evidence>
<dbReference type="SMART" id="SM00851">
    <property type="entry name" value="MGS"/>
    <property type="match status" value="1"/>
</dbReference>
<evidence type="ECO:0000259" key="11">
    <source>
        <dbReference type="PROSITE" id="PS51855"/>
    </source>
</evidence>
<dbReference type="EMBL" id="FZNP01000012">
    <property type="protein sequence ID" value="SNS16852.1"/>
    <property type="molecule type" value="Genomic_DNA"/>
</dbReference>
<dbReference type="PIRSF" id="PIRSF000414">
    <property type="entry name" value="AICARFT_IMPCHas"/>
    <property type="match status" value="1"/>
</dbReference>
<keyword evidence="4 10" id="KW-0808">Transferase</keyword>
<dbReference type="InterPro" id="IPR036914">
    <property type="entry name" value="MGS-like_dom_sf"/>
</dbReference>
<reference evidence="13" key="1">
    <citation type="submission" date="2017-06" db="EMBL/GenBank/DDBJ databases">
        <authorList>
            <person name="Varghese N."/>
            <person name="Submissions S."/>
        </authorList>
    </citation>
    <scope>NUCLEOTIDE SEQUENCE [LARGE SCALE GENOMIC DNA]</scope>
    <source>
        <strain evidence="13">DSM 44485</strain>
    </source>
</reference>
<dbReference type="RefSeq" id="WP_089314843.1">
    <property type="nucleotide sequence ID" value="NZ_FZNP01000012.1"/>
</dbReference>
<evidence type="ECO:0000256" key="9">
    <source>
        <dbReference type="ARBA" id="ARBA00050687"/>
    </source>
</evidence>
<evidence type="ECO:0000256" key="7">
    <source>
        <dbReference type="ARBA" id="ARBA00023268"/>
    </source>
</evidence>
<evidence type="ECO:0000256" key="2">
    <source>
        <dbReference type="ARBA" id="ARBA00004954"/>
    </source>
</evidence>
<comment type="domain">
    <text evidence="10">The IMP cyclohydrolase activity resides in the N-terminal region.</text>
</comment>
<dbReference type="OrthoDB" id="9802065at2"/>
<dbReference type="HAMAP" id="MF_00139">
    <property type="entry name" value="PurH"/>
    <property type="match status" value="1"/>
</dbReference>
<dbReference type="PROSITE" id="PS51855">
    <property type="entry name" value="MGS"/>
    <property type="match status" value="1"/>
</dbReference>
<dbReference type="PANTHER" id="PTHR11692:SF0">
    <property type="entry name" value="BIFUNCTIONAL PURINE BIOSYNTHESIS PROTEIN ATIC"/>
    <property type="match status" value="1"/>
</dbReference>
<sequence length="521" mass="55343">MSRVAIKRALISVYDKSGLEELARGLHEAGVEIVSTGSTAGRISAAGVPVMKVEKLTGFPECLDGRVKTLHPKVHAGLLADRRKEDHLQQLDDLAVEPFDLVVANLYPFADTVDSGATPDECVEQIDIGGPTMVRAAAKNHASVSVVVDPSSYGTVLDAVKAGGFTLDERRRLAARAFAHTASYDVAVASWFAGDYAPDETAAETRWPDFLGATWERSNTLRYGENPHQRAALYRSPGEKGLAGAEQLYGKEMSYNNYVDTDAARRAAYDFTEPCVAIIKHANPCGIAVGADIAEAHRRAHACDPVSAYGGVIAANRPVTADLARQVTESFAEVLVAPSFEDEAVTVLKDRFKNIRLLVCPQAPAGGVEYRRVDGGVLLQDVDRVDAGGDDPSGWELKTGAAADEATLRDLAFAWRAIRSVKSNAILLAADGATVGVGMGQVNRVDSAKLAVARAGRERAAASVGASDAFFPFPDGLEVLAEAGVRAIVEPGGSVNDDKVIAAAEKAGITLYFTGVRHFFH</sequence>
<protein>
    <recommendedName>
        <fullName evidence="10">Bifunctional purine biosynthesis protein PurH</fullName>
    </recommendedName>
    <domain>
        <recommendedName>
            <fullName evidence="10">Phosphoribosylaminoimidazolecarboxamide formyltransferase</fullName>
            <ecNumber evidence="10">2.1.2.3</ecNumber>
        </recommendedName>
        <alternativeName>
            <fullName evidence="10">AICAR transformylase</fullName>
        </alternativeName>
    </domain>
    <domain>
        <recommendedName>
            <fullName evidence="10">IMP cyclohydrolase</fullName>
            <ecNumber evidence="10">3.5.4.10</ecNumber>
        </recommendedName>
        <alternativeName>
            <fullName evidence="10">ATIC</fullName>
        </alternativeName>
        <alternativeName>
            <fullName evidence="10">IMP synthase</fullName>
        </alternativeName>
        <alternativeName>
            <fullName evidence="10">Inosinicase</fullName>
        </alternativeName>
    </domain>
</protein>
<comment type="pathway">
    <text evidence="2 10">Purine metabolism; IMP biosynthesis via de novo pathway; 5-formamido-1-(5-phospho-D-ribosyl)imidazole-4-carboxamide from 5-amino-1-(5-phospho-D-ribosyl)imidazole-4-carboxamide (10-formyl THF route): step 1/1.</text>
</comment>
<dbReference type="Pfam" id="PF01808">
    <property type="entry name" value="AICARFT_IMPCHas"/>
    <property type="match status" value="1"/>
</dbReference>
<dbReference type="Gene3D" id="3.40.50.1380">
    <property type="entry name" value="Methylglyoxal synthase-like domain"/>
    <property type="match status" value="1"/>
</dbReference>
<dbReference type="InterPro" id="IPR011607">
    <property type="entry name" value="MGS-like_dom"/>
</dbReference>
<keyword evidence="7 10" id="KW-0511">Multifunctional enzyme</keyword>